<keyword evidence="7 14" id="KW-0418">Kinase</keyword>
<dbReference type="SUPFAM" id="SSF56112">
    <property type="entry name" value="Protein kinase-like (PK-like)"/>
    <property type="match status" value="1"/>
</dbReference>
<dbReference type="FunFam" id="3.30.200.20:FF:000046">
    <property type="entry name" value="Mitogen-activated protein kinase"/>
    <property type="match status" value="1"/>
</dbReference>
<feature type="binding site" evidence="11">
    <location>
        <position position="56"/>
    </location>
    <ligand>
        <name>ATP</name>
        <dbReference type="ChEBI" id="CHEBI:30616"/>
    </ligand>
</feature>
<dbReference type="FunFam" id="1.10.510.10:FF:000017">
    <property type="entry name" value="Mitogen-activated protein kinase"/>
    <property type="match status" value="1"/>
</dbReference>
<dbReference type="EMBL" id="BKCP01007181">
    <property type="protein sequence ID" value="GER45112.1"/>
    <property type="molecule type" value="Genomic_DNA"/>
</dbReference>
<evidence type="ECO:0000256" key="11">
    <source>
        <dbReference type="PROSITE-ProRule" id="PRU10141"/>
    </source>
</evidence>
<evidence type="ECO:0000259" key="13">
    <source>
        <dbReference type="PROSITE" id="PS50011"/>
    </source>
</evidence>
<evidence type="ECO:0000256" key="7">
    <source>
        <dbReference type="ARBA" id="ARBA00022777"/>
    </source>
</evidence>
<keyword evidence="4" id="KW-0597">Phosphoprotein</keyword>
<protein>
    <recommendedName>
        <fullName evidence="2">mitogen-activated protein kinase</fullName>
        <ecNumber evidence="2">2.7.11.24</ecNumber>
    </recommendedName>
</protein>
<evidence type="ECO:0000313" key="14">
    <source>
        <dbReference type="EMBL" id="GER45112.1"/>
    </source>
</evidence>
<dbReference type="OrthoDB" id="2396at2759"/>
<evidence type="ECO:0000256" key="6">
    <source>
        <dbReference type="ARBA" id="ARBA00022741"/>
    </source>
</evidence>
<accession>A0A5A7QJT6</accession>
<dbReference type="PROSITE" id="PS00107">
    <property type="entry name" value="PROTEIN_KINASE_ATP"/>
    <property type="match status" value="1"/>
</dbReference>
<sequence>MQQQDKGRKTPKDVEFFTEYGEANRYKILEIIGKGSYGVVCAAIDTQTGEKVAIKKITDIFEHISDAIRILREIKLLRLLRHPDIVEIKRIMMPPSRRDFRDIYVVFELMESDLHQVIKANDDLTQDHHRFFLYQMLRALKYMHTANVYHRDLKPKNILANANCKLKICDFGLARVAFSDTPTTIFWTDYVATRWYRAPELCGSFFSKGGLLKLSWKLLILLFYRGNLCQYTPAIDIWSIGCIFAEVLTGKPLFPGKSVVHQLDLITDLLGTPSTDTISGVRNEKARKYLMDMRKKRAVPFAEKIPNADPSALKLLQRLLAFDPKDRPSAEEALADPYFKGLSKIEREPSCQPISKLEFEFERRRVTKEDIRELIFREILEYHPQLLKDYMARNSGTSFLYPSAIGHFKKQFAYLEENSGKSGPVIPPERKHVSLPRSTINSSTIPPKAQLYVSAYDNRKATAEAPPTVLGVPDSVSGSMPKVSRPPPRMPNAKPGRVVGPVLPYENVRHVNDSSYDGGVYLLPSQSISPQCYFRTSTGTNQNNSRMSSSQAQQQPPPPNQQQYIAPQAKSINSTYIDMKAQPKLNPPVMGGSDRNSNPYYQPHSKAVAGGGINIMNMNGQIAIDTKLLQAQTQFVVAGPAAATHREVAAVQIGLT</sequence>
<keyword evidence="5" id="KW-0808">Transferase</keyword>
<keyword evidence="8 11" id="KW-0067">ATP-binding</keyword>
<dbReference type="PROSITE" id="PS01351">
    <property type="entry name" value="MAPK"/>
    <property type="match status" value="1"/>
</dbReference>
<gene>
    <name evidence="14" type="ORF">STAS_22031</name>
</gene>
<comment type="similarity">
    <text evidence="1">Belongs to the protein kinase superfamily. CMGC Ser/Thr protein kinase family. MAP kinase subfamily.</text>
</comment>
<feature type="compositionally biased region" description="Low complexity" evidence="12">
    <location>
        <begin position="541"/>
        <end position="554"/>
    </location>
</feature>
<evidence type="ECO:0000256" key="12">
    <source>
        <dbReference type="SAM" id="MobiDB-lite"/>
    </source>
</evidence>
<proteinExistence type="inferred from homology"/>
<dbReference type="SMART" id="SM00220">
    <property type="entry name" value="S_TKc"/>
    <property type="match status" value="1"/>
</dbReference>
<dbReference type="InterPro" id="IPR000719">
    <property type="entry name" value="Prot_kinase_dom"/>
</dbReference>
<evidence type="ECO:0000313" key="15">
    <source>
        <dbReference type="Proteomes" id="UP000325081"/>
    </source>
</evidence>
<dbReference type="InterPro" id="IPR011009">
    <property type="entry name" value="Kinase-like_dom_sf"/>
</dbReference>
<comment type="catalytic activity">
    <reaction evidence="9">
        <text>L-threonyl-[protein] + ATP = O-phospho-L-threonyl-[protein] + ADP + H(+)</text>
        <dbReference type="Rhea" id="RHEA:46608"/>
        <dbReference type="Rhea" id="RHEA-COMP:11060"/>
        <dbReference type="Rhea" id="RHEA-COMP:11605"/>
        <dbReference type="ChEBI" id="CHEBI:15378"/>
        <dbReference type="ChEBI" id="CHEBI:30013"/>
        <dbReference type="ChEBI" id="CHEBI:30616"/>
        <dbReference type="ChEBI" id="CHEBI:61977"/>
        <dbReference type="ChEBI" id="CHEBI:456216"/>
        <dbReference type="EC" id="2.7.11.24"/>
    </reaction>
</comment>
<dbReference type="Proteomes" id="UP000325081">
    <property type="component" value="Unassembled WGS sequence"/>
</dbReference>
<dbReference type="InterPro" id="IPR003527">
    <property type="entry name" value="MAP_kinase_CS"/>
</dbReference>
<keyword evidence="6 11" id="KW-0547">Nucleotide-binding</keyword>
<feature type="region of interest" description="Disordered" evidence="12">
    <location>
        <begin position="466"/>
        <end position="498"/>
    </location>
</feature>
<dbReference type="GO" id="GO:0106310">
    <property type="term" value="F:protein serine kinase activity"/>
    <property type="evidence" value="ECO:0007669"/>
    <property type="project" value="RHEA"/>
</dbReference>
<evidence type="ECO:0000256" key="9">
    <source>
        <dbReference type="ARBA" id="ARBA00047592"/>
    </source>
</evidence>
<keyword evidence="15" id="KW-1185">Reference proteome</keyword>
<evidence type="ECO:0000256" key="10">
    <source>
        <dbReference type="ARBA" id="ARBA00048312"/>
    </source>
</evidence>
<comment type="catalytic activity">
    <reaction evidence="10">
        <text>L-seryl-[protein] + ATP = O-phospho-L-seryl-[protein] + ADP + H(+)</text>
        <dbReference type="Rhea" id="RHEA:17989"/>
        <dbReference type="Rhea" id="RHEA-COMP:9863"/>
        <dbReference type="Rhea" id="RHEA-COMP:11604"/>
        <dbReference type="ChEBI" id="CHEBI:15378"/>
        <dbReference type="ChEBI" id="CHEBI:29999"/>
        <dbReference type="ChEBI" id="CHEBI:30616"/>
        <dbReference type="ChEBI" id="CHEBI:83421"/>
        <dbReference type="ChEBI" id="CHEBI:456216"/>
        <dbReference type="EC" id="2.7.11.24"/>
    </reaction>
</comment>
<dbReference type="GO" id="GO:0005524">
    <property type="term" value="F:ATP binding"/>
    <property type="evidence" value="ECO:0007669"/>
    <property type="project" value="UniProtKB-UniRule"/>
</dbReference>
<evidence type="ECO:0000256" key="1">
    <source>
        <dbReference type="ARBA" id="ARBA00008832"/>
    </source>
</evidence>
<evidence type="ECO:0000256" key="2">
    <source>
        <dbReference type="ARBA" id="ARBA00012411"/>
    </source>
</evidence>
<dbReference type="CDD" id="cd07859">
    <property type="entry name" value="STKc_TDY_MAPK"/>
    <property type="match status" value="1"/>
</dbReference>
<dbReference type="Gene3D" id="1.10.510.10">
    <property type="entry name" value="Transferase(Phosphotransferase) domain 1"/>
    <property type="match status" value="1"/>
</dbReference>
<name>A0A5A7QJT6_STRAF</name>
<dbReference type="InterPro" id="IPR017441">
    <property type="entry name" value="Protein_kinase_ATP_BS"/>
</dbReference>
<dbReference type="InterPro" id="IPR050117">
    <property type="entry name" value="MAPK"/>
</dbReference>
<evidence type="ECO:0000256" key="5">
    <source>
        <dbReference type="ARBA" id="ARBA00022679"/>
    </source>
</evidence>
<dbReference type="PANTHER" id="PTHR24055">
    <property type="entry name" value="MITOGEN-ACTIVATED PROTEIN KINASE"/>
    <property type="match status" value="1"/>
</dbReference>
<dbReference type="AlphaFoldDB" id="A0A5A7QJT6"/>
<dbReference type="EC" id="2.7.11.24" evidence="2"/>
<evidence type="ECO:0000256" key="3">
    <source>
        <dbReference type="ARBA" id="ARBA00022527"/>
    </source>
</evidence>
<evidence type="ECO:0000256" key="4">
    <source>
        <dbReference type="ARBA" id="ARBA00022553"/>
    </source>
</evidence>
<organism evidence="14 15">
    <name type="scientific">Striga asiatica</name>
    <name type="common">Asiatic witchweed</name>
    <name type="synonym">Buchnera asiatica</name>
    <dbReference type="NCBI Taxonomy" id="4170"/>
    <lineage>
        <taxon>Eukaryota</taxon>
        <taxon>Viridiplantae</taxon>
        <taxon>Streptophyta</taxon>
        <taxon>Embryophyta</taxon>
        <taxon>Tracheophyta</taxon>
        <taxon>Spermatophyta</taxon>
        <taxon>Magnoliopsida</taxon>
        <taxon>eudicotyledons</taxon>
        <taxon>Gunneridae</taxon>
        <taxon>Pentapetalae</taxon>
        <taxon>asterids</taxon>
        <taxon>lamiids</taxon>
        <taxon>Lamiales</taxon>
        <taxon>Orobanchaceae</taxon>
        <taxon>Buchnereae</taxon>
        <taxon>Striga</taxon>
    </lineage>
</organism>
<feature type="domain" description="Protein kinase" evidence="13">
    <location>
        <begin position="26"/>
        <end position="339"/>
    </location>
</feature>
<dbReference type="PROSITE" id="PS50011">
    <property type="entry name" value="PROTEIN_KINASE_DOM"/>
    <property type="match status" value="1"/>
</dbReference>
<reference evidence="15" key="1">
    <citation type="journal article" date="2019" name="Curr. Biol.">
        <title>Genome Sequence of Striga asiatica Provides Insight into the Evolution of Plant Parasitism.</title>
        <authorList>
            <person name="Yoshida S."/>
            <person name="Kim S."/>
            <person name="Wafula E.K."/>
            <person name="Tanskanen J."/>
            <person name="Kim Y.M."/>
            <person name="Honaas L."/>
            <person name="Yang Z."/>
            <person name="Spallek T."/>
            <person name="Conn C.E."/>
            <person name="Ichihashi Y."/>
            <person name="Cheong K."/>
            <person name="Cui S."/>
            <person name="Der J.P."/>
            <person name="Gundlach H."/>
            <person name="Jiao Y."/>
            <person name="Hori C."/>
            <person name="Ishida J.K."/>
            <person name="Kasahara H."/>
            <person name="Kiba T."/>
            <person name="Kim M.S."/>
            <person name="Koo N."/>
            <person name="Laohavisit A."/>
            <person name="Lee Y.H."/>
            <person name="Lumba S."/>
            <person name="McCourt P."/>
            <person name="Mortimer J.C."/>
            <person name="Mutuku J.M."/>
            <person name="Nomura T."/>
            <person name="Sasaki-Sekimoto Y."/>
            <person name="Seto Y."/>
            <person name="Wang Y."/>
            <person name="Wakatake T."/>
            <person name="Sakakibara H."/>
            <person name="Demura T."/>
            <person name="Yamaguchi S."/>
            <person name="Yoneyama K."/>
            <person name="Manabe R.I."/>
            <person name="Nelson D.C."/>
            <person name="Schulman A.H."/>
            <person name="Timko M.P."/>
            <person name="dePamphilis C.W."/>
            <person name="Choi D."/>
            <person name="Shirasu K."/>
        </authorList>
    </citation>
    <scope>NUCLEOTIDE SEQUENCE [LARGE SCALE GENOMIC DNA]</scope>
    <source>
        <strain evidence="15">cv. UVA1</strain>
    </source>
</reference>
<dbReference type="Gene3D" id="3.30.200.20">
    <property type="entry name" value="Phosphorylase Kinase, domain 1"/>
    <property type="match status" value="1"/>
</dbReference>
<keyword evidence="3" id="KW-0723">Serine/threonine-protein kinase</keyword>
<dbReference type="Pfam" id="PF00069">
    <property type="entry name" value="Pkinase"/>
    <property type="match status" value="1"/>
</dbReference>
<comment type="caution">
    <text evidence="14">The sequence shown here is derived from an EMBL/GenBank/DDBJ whole genome shotgun (WGS) entry which is preliminary data.</text>
</comment>
<dbReference type="GO" id="GO:0004707">
    <property type="term" value="F:MAP kinase activity"/>
    <property type="evidence" value="ECO:0007669"/>
    <property type="project" value="UniProtKB-EC"/>
</dbReference>
<feature type="region of interest" description="Disordered" evidence="12">
    <location>
        <begin position="533"/>
        <end position="563"/>
    </location>
</feature>
<evidence type="ECO:0000256" key="8">
    <source>
        <dbReference type="ARBA" id="ARBA00022840"/>
    </source>
</evidence>